<dbReference type="PANTHER" id="PTHR42781:SF4">
    <property type="entry name" value="SPERMIDINE_PUTRESCINE IMPORT ATP-BINDING PROTEIN POTA"/>
    <property type="match status" value="1"/>
</dbReference>
<dbReference type="InterPro" id="IPR003439">
    <property type="entry name" value="ABC_transporter-like_ATP-bd"/>
</dbReference>
<dbReference type="SUPFAM" id="SSF50331">
    <property type="entry name" value="MOP-like"/>
    <property type="match status" value="1"/>
</dbReference>
<dbReference type="InterPro" id="IPR050093">
    <property type="entry name" value="ABC_SmlMolc_Importer"/>
</dbReference>
<evidence type="ECO:0000256" key="1">
    <source>
        <dbReference type="ARBA" id="ARBA00022448"/>
    </source>
</evidence>
<evidence type="ECO:0000256" key="2">
    <source>
        <dbReference type="ARBA" id="ARBA00022741"/>
    </source>
</evidence>
<dbReference type="InterPro" id="IPR013611">
    <property type="entry name" value="Transp-assoc_OB_typ2"/>
</dbReference>
<dbReference type="GO" id="GO:0022857">
    <property type="term" value="F:transmembrane transporter activity"/>
    <property type="evidence" value="ECO:0007669"/>
    <property type="project" value="InterPro"/>
</dbReference>
<dbReference type="Pfam" id="PF08402">
    <property type="entry name" value="TOBE_2"/>
    <property type="match status" value="1"/>
</dbReference>
<dbReference type="EMBL" id="APNK01000022">
    <property type="protein sequence ID" value="KEZ76823.1"/>
    <property type="molecule type" value="Genomic_DNA"/>
</dbReference>
<accession>A0A084IJD9</accession>
<dbReference type="RefSeq" id="WP_198025189.1">
    <property type="nucleotide sequence ID" value="NZ_APNK01000022.1"/>
</dbReference>
<comment type="caution">
    <text evidence="5">The sequence shown here is derived from an EMBL/GenBank/DDBJ whole genome shotgun (WGS) entry which is preliminary data.</text>
</comment>
<dbReference type="PATRIC" id="fig|1304275.5.peg.2714"/>
<dbReference type="Proteomes" id="UP000028302">
    <property type="component" value="Unassembled WGS sequence"/>
</dbReference>
<keyword evidence="6" id="KW-1185">Reference proteome</keyword>
<dbReference type="PANTHER" id="PTHR42781">
    <property type="entry name" value="SPERMIDINE/PUTRESCINE IMPORT ATP-BINDING PROTEIN POTA"/>
    <property type="match status" value="1"/>
</dbReference>
<reference evidence="5 6" key="1">
    <citation type="submission" date="2013-03" db="EMBL/GenBank/DDBJ databases">
        <title>Salinisphaera hydrothermalis C41B8 Genome Sequencing.</title>
        <authorList>
            <person name="Li C."/>
            <person name="Lai Q."/>
            <person name="Shao Z."/>
        </authorList>
    </citation>
    <scope>NUCLEOTIDE SEQUENCE [LARGE SCALE GENOMIC DNA]</scope>
    <source>
        <strain evidence="5 6">C41B8</strain>
    </source>
</reference>
<dbReference type="PROSITE" id="PS50893">
    <property type="entry name" value="ABC_TRANSPORTER_2"/>
    <property type="match status" value="1"/>
</dbReference>
<dbReference type="AlphaFoldDB" id="A0A084IJD9"/>
<keyword evidence="3" id="KW-0067">ATP-binding</keyword>
<dbReference type="PROSITE" id="PS00211">
    <property type="entry name" value="ABC_TRANSPORTER_1"/>
    <property type="match status" value="1"/>
</dbReference>
<dbReference type="eggNOG" id="COG3842">
    <property type="taxonomic scope" value="Bacteria"/>
</dbReference>
<dbReference type="GO" id="GO:0043190">
    <property type="term" value="C:ATP-binding cassette (ABC) transporter complex"/>
    <property type="evidence" value="ECO:0007669"/>
    <property type="project" value="InterPro"/>
</dbReference>
<feature type="domain" description="ABC transporter" evidence="4">
    <location>
        <begin position="18"/>
        <end position="248"/>
    </location>
</feature>
<name>A0A084IJD9_SALHC</name>
<dbReference type="InterPro" id="IPR027417">
    <property type="entry name" value="P-loop_NTPase"/>
</dbReference>
<dbReference type="Gene3D" id="3.40.50.300">
    <property type="entry name" value="P-loop containing nucleotide triphosphate hydrolases"/>
    <property type="match status" value="1"/>
</dbReference>
<evidence type="ECO:0000313" key="6">
    <source>
        <dbReference type="Proteomes" id="UP000028302"/>
    </source>
</evidence>
<dbReference type="GO" id="GO:0016887">
    <property type="term" value="F:ATP hydrolysis activity"/>
    <property type="evidence" value="ECO:0007669"/>
    <property type="project" value="InterPro"/>
</dbReference>
<evidence type="ECO:0000259" key="4">
    <source>
        <dbReference type="PROSITE" id="PS50893"/>
    </source>
</evidence>
<sequence length="349" mass="38740">MNDSASAIQTPAMADSIVRLAGVGKTFGPAVAVEKLDLDIRRGEFFTLLGPSGSGKTTTLRMIAGFEQPSFGRIDIDGRDVTKIAPYDRDINTIFQDYALFPHMSVAKNVAYGLQAKRVNKREIPQRVAEALRAVRLENYGERNPAQLSGGQRQRVALARAIVNRPRVLLLDEPLGALDLKLRQEMQHELKRIQAEVAITFIYVTHDQEEALTMSDRIAVFNEGRIEQIGDPVTLYERPASEFVANFVGTSNLIERGGTRYVLRPEKIRLALNAADFEAAGRQVEPGRVEFKEFVGMFARYTVVLDAGERVVVTEQNLPGHSVFDRVATGDAVQVAWHRDSLYVFGPAV</sequence>
<evidence type="ECO:0000313" key="5">
    <source>
        <dbReference type="EMBL" id="KEZ76823.1"/>
    </source>
</evidence>
<dbReference type="InterPro" id="IPR003593">
    <property type="entry name" value="AAA+_ATPase"/>
</dbReference>
<dbReference type="SUPFAM" id="SSF52540">
    <property type="entry name" value="P-loop containing nucleoside triphosphate hydrolases"/>
    <property type="match status" value="1"/>
</dbReference>
<proteinExistence type="predicted"/>
<dbReference type="GO" id="GO:0015847">
    <property type="term" value="P:putrescine transport"/>
    <property type="evidence" value="ECO:0007669"/>
    <property type="project" value="UniProtKB-ARBA"/>
</dbReference>
<keyword evidence="2" id="KW-0547">Nucleotide-binding</keyword>
<gene>
    <name evidence="5" type="ORF">C41B8_13290</name>
</gene>
<dbReference type="STRING" id="1304275.C41B8_13290"/>
<keyword evidence="1" id="KW-0813">Transport</keyword>
<dbReference type="InterPro" id="IPR008995">
    <property type="entry name" value="Mo/tungstate-bd_C_term_dom"/>
</dbReference>
<dbReference type="Pfam" id="PF00005">
    <property type="entry name" value="ABC_tran"/>
    <property type="match status" value="1"/>
</dbReference>
<dbReference type="InterPro" id="IPR017871">
    <property type="entry name" value="ABC_transporter-like_CS"/>
</dbReference>
<evidence type="ECO:0000256" key="3">
    <source>
        <dbReference type="ARBA" id="ARBA00022840"/>
    </source>
</evidence>
<dbReference type="GO" id="GO:0005524">
    <property type="term" value="F:ATP binding"/>
    <property type="evidence" value="ECO:0007669"/>
    <property type="project" value="UniProtKB-KW"/>
</dbReference>
<dbReference type="FunFam" id="3.40.50.300:FF:000133">
    <property type="entry name" value="Spermidine/putrescine import ATP-binding protein PotA"/>
    <property type="match status" value="1"/>
</dbReference>
<dbReference type="SMART" id="SM00382">
    <property type="entry name" value="AAA"/>
    <property type="match status" value="1"/>
</dbReference>
<organism evidence="5 6">
    <name type="scientific">Salinisphaera hydrothermalis (strain C41B8)</name>
    <dbReference type="NCBI Taxonomy" id="1304275"/>
    <lineage>
        <taxon>Bacteria</taxon>
        <taxon>Pseudomonadati</taxon>
        <taxon>Pseudomonadota</taxon>
        <taxon>Gammaproteobacteria</taxon>
        <taxon>Salinisphaerales</taxon>
        <taxon>Salinisphaeraceae</taxon>
        <taxon>Salinisphaera</taxon>
    </lineage>
</organism>
<protein>
    <submittedName>
        <fullName evidence="5">Spermidine/putrescine ABC transporter ATPase</fullName>
    </submittedName>
</protein>